<dbReference type="Proteomes" id="UP000499080">
    <property type="component" value="Unassembled WGS sequence"/>
</dbReference>
<evidence type="ECO:0000313" key="1">
    <source>
        <dbReference type="EMBL" id="GBN51328.1"/>
    </source>
</evidence>
<proteinExistence type="predicted"/>
<dbReference type="OrthoDB" id="6538027at2759"/>
<dbReference type="AlphaFoldDB" id="A0A4Y2PH59"/>
<organism evidence="1 2">
    <name type="scientific">Araneus ventricosus</name>
    <name type="common">Orbweaver spider</name>
    <name type="synonym">Epeira ventricosa</name>
    <dbReference type="NCBI Taxonomy" id="182803"/>
    <lineage>
        <taxon>Eukaryota</taxon>
        <taxon>Metazoa</taxon>
        <taxon>Ecdysozoa</taxon>
        <taxon>Arthropoda</taxon>
        <taxon>Chelicerata</taxon>
        <taxon>Arachnida</taxon>
        <taxon>Araneae</taxon>
        <taxon>Araneomorphae</taxon>
        <taxon>Entelegynae</taxon>
        <taxon>Araneoidea</taxon>
        <taxon>Araneidae</taxon>
        <taxon>Araneus</taxon>
    </lineage>
</organism>
<accession>A0A4Y2PH59</accession>
<reference evidence="1 2" key="1">
    <citation type="journal article" date="2019" name="Sci. Rep.">
        <title>Orb-weaving spider Araneus ventricosus genome elucidates the spidroin gene catalogue.</title>
        <authorList>
            <person name="Kono N."/>
            <person name="Nakamura H."/>
            <person name="Ohtoshi R."/>
            <person name="Moran D.A.P."/>
            <person name="Shinohara A."/>
            <person name="Yoshida Y."/>
            <person name="Fujiwara M."/>
            <person name="Mori M."/>
            <person name="Tomita M."/>
            <person name="Arakawa K."/>
        </authorList>
    </citation>
    <scope>NUCLEOTIDE SEQUENCE [LARGE SCALE GENOMIC DNA]</scope>
</reference>
<name>A0A4Y2PH59_ARAVE</name>
<sequence>MLHCSNFRHISRNLSLPKPFRTCQICFETAHTTIKCVAGESNHTSEEIVTVRQVGKKLEKSNSYLKKAKLNNFDRLEALIDAGSSCCLLKISVVLKFKQKPKSALSRLYGFGSQGCLQ</sequence>
<dbReference type="EMBL" id="BGPR01011434">
    <property type="protein sequence ID" value="GBN51328.1"/>
    <property type="molecule type" value="Genomic_DNA"/>
</dbReference>
<evidence type="ECO:0000313" key="2">
    <source>
        <dbReference type="Proteomes" id="UP000499080"/>
    </source>
</evidence>
<comment type="caution">
    <text evidence="1">The sequence shown here is derived from an EMBL/GenBank/DDBJ whole genome shotgun (WGS) entry which is preliminary data.</text>
</comment>
<keyword evidence="2" id="KW-1185">Reference proteome</keyword>
<protein>
    <submittedName>
        <fullName evidence="1">Uncharacterized protein</fullName>
    </submittedName>
</protein>
<gene>
    <name evidence="1" type="ORF">AVEN_126120_1</name>
</gene>